<proteinExistence type="predicted"/>
<gene>
    <name evidence="1" type="ORF">BSO21_19695</name>
</gene>
<comment type="caution">
    <text evidence="1">The sequence shown here is derived from an EMBL/GenBank/DDBJ whole genome shotgun (WGS) entry which is preliminary data.</text>
</comment>
<dbReference type="RefSeq" id="WP_218641453.1">
    <property type="nucleotide sequence ID" value="NZ_MPVP01000138.1"/>
</dbReference>
<protein>
    <submittedName>
        <fullName evidence="1">Uncharacterized protein</fullName>
    </submittedName>
</protein>
<dbReference type="EMBL" id="MPVP01000138">
    <property type="protein sequence ID" value="OMD28126.1"/>
    <property type="molecule type" value="Genomic_DNA"/>
</dbReference>
<sequence length="111" mass="13316">IDFNLTEISLFGSRYILMVEMLNNLKNHLITEHFNKTINLLFNYVDEINHLYDSQYYSSITDEDVSFLDELKILKGLRASEKLKLFNFYTLYNVIRISRLNLMNYLMKFPC</sequence>
<dbReference type="Proteomes" id="UP000187158">
    <property type="component" value="Unassembled WGS sequence"/>
</dbReference>
<organism evidence="1 2">
    <name type="scientific">Paenibacillus odorifer</name>
    <dbReference type="NCBI Taxonomy" id="189426"/>
    <lineage>
        <taxon>Bacteria</taxon>
        <taxon>Bacillati</taxon>
        <taxon>Bacillota</taxon>
        <taxon>Bacilli</taxon>
        <taxon>Bacillales</taxon>
        <taxon>Paenibacillaceae</taxon>
        <taxon>Paenibacillus</taxon>
    </lineage>
</organism>
<evidence type="ECO:0000313" key="2">
    <source>
        <dbReference type="Proteomes" id="UP000187158"/>
    </source>
</evidence>
<accession>A0ABX3GKJ0</accession>
<reference evidence="1 2" key="1">
    <citation type="submission" date="2016-11" db="EMBL/GenBank/DDBJ databases">
        <title>Paenibacillus species isolates.</title>
        <authorList>
            <person name="Beno S.M."/>
        </authorList>
    </citation>
    <scope>NUCLEOTIDE SEQUENCE [LARGE SCALE GENOMIC DNA]</scope>
    <source>
        <strain evidence="1 2">FSL H7-0433</strain>
    </source>
</reference>
<feature type="non-terminal residue" evidence="1">
    <location>
        <position position="1"/>
    </location>
</feature>
<keyword evidence="2" id="KW-1185">Reference proteome</keyword>
<name>A0ABX3GKJ0_9BACL</name>
<evidence type="ECO:0000313" key="1">
    <source>
        <dbReference type="EMBL" id="OMD28126.1"/>
    </source>
</evidence>